<comment type="similarity">
    <text evidence="1">Belongs to the DNA polymerase delta/II small subunit family.</text>
</comment>
<evidence type="ECO:0008006" key="8">
    <source>
        <dbReference type="Google" id="ProtNLM"/>
    </source>
</evidence>
<dbReference type="GO" id="GO:0003677">
    <property type="term" value="F:DNA binding"/>
    <property type="evidence" value="ECO:0007669"/>
    <property type="project" value="InterPro"/>
</dbReference>
<comment type="caution">
    <text evidence="6">The sequence shown here is derived from an EMBL/GenBank/DDBJ whole genome shotgun (WGS) entry which is preliminary data.</text>
</comment>
<dbReference type="Proteomes" id="UP001142055">
    <property type="component" value="Chromosome 2"/>
</dbReference>
<gene>
    <name evidence="6" type="ORF">RDWZM_005661</name>
</gene>
<dbReference type="Pfam" id="PF04042">
    <property type="entry name" value="DNA_pol_E_B"/>
    <property type="match status" value="1"/>
</dbReference>
<proteinExistence type="inferred from homology"/>
<keyword evidence="2" id="KW-0235">DNA replication</keyword>
<evidence type="ECO:0000256" key="3">
    <source>
        <dbReference type="SAM" id="MobiDB-lite"/>
    </source>
</evidence>
<sequence length="422" mass="46900">MRITLMKSACKTWPDIPIHEITDLAERSTNDDDNDSNDTDSQSSQTSNVEFHGKEVVIIGSLFKKMPKQPNILKELDDEKKLASDIELEPLKNFISDNDLIYLQSNDESIELRGAINIGCLCTGLCVAVKGYVNPNGSGFIVNDILFSTVDQIQRPLLEADQYLALASGLGFSKNMSKNQSLVNSLNLLFDVLTGNSELVINKPIVRFIIAGNSISKNARNEEMGSEGKVPAWNKKVQSYTHDAVKLMDKFLANVGQYMHVDFMPGPIDPCSILLPQQPLHPCMFPKSYPLGSIRSVTNPHHFSIGGVRFLGTSGQNIDSLRSCTSFTESTDIMRQLMEWGHIAPTCPDLLHCYPFADKDPFVIDQYPDVFFAGNQPDFSLGTFESSEGKKVKLVSIPVFEDKMILVLINLRTLNLEMVALD</sequence>
<dbReference type="Gene3D" id="3.60.21.50">
    <property type="match status" value="1"/>
</dbReference>
<reference evidence="6" key="1">
    <citation type="submission" date="2022-12" db="EMBL/GenBank/DDBJ databases">
        <title>Genome assemblies of Blomia tropicalis.</title>
        <authorList>
            <person name="Cui Y."/>
        </authorList>
    </citation>
    <scope>NUCLEOTIDE SEQUENCE</scope>
    <source>
        <tissue evidence="6">Adult mites</tissue>
    </source>
</reference>
<feature type="domain" description="DNA polymerase alpha/delta/epsilon subunit B" evidence="4">
    <location>
        <begin position="165"/>
        <end position="379"/>
    </location>
</feature>
<accession>A0A9Q0RMJ7</accession>
<feature type="domain" description="DNA polymerase delta subunit OB-fold" evidence="5">
    <location>
        <begin position="41"/>
        <end position="145"/>
    </location>
</feature>
<evidence type="ECO:0000313" key="6">
    <source>
        <dbReference type="EMBL" id="KAJ6219849.1"/>
    </source>
</evidence>
<protein>
    <recommendedName>
        <fullName evidence="8">DNA polymerase delta small subunit</fullName>
    </recommendedName>
</protein>
<dbReference type="InterPro" id="IPR024826">
    <property type="entry name" value="DNA_pol_delta/II_ssu"/>
</dbReference>
<dbReference type="InterPro" id="IPR040663">
    <property type="entry name" value="DNA_pol_D_N"/>
</dbReference>
<organism evidence="6 7">
    <name type="scientific">Blomia tropicalis</name>
    <name type="common">Mite</name>
    <dbReference type="NCBI Taxonomy" id="40697"/>
    <lineage>
        <taxon>Eukaryota</taxon>
        <taxon>Metazoa</taxon>
        <taxon>Ecdysozoa</taxon>
        <taxon>Arthropoda</taxon>
        <taxon>Chelicerata</taxon>
        <taxon>Arachnida</taxon>
        <taxon>Acari</taxon>
        <taxon>Acariformes</taxon>
        <taxon>Sarcoptiformes</taxon>
        <taxon>Astigmata</taxon>
        <taxon>Glycyphagoidea</taxon>
        <taxon>Echimyopodidae</taxon>
        <taxon>Blomia</taxon>
    </lineage>
</organism>
<evidence type="ECO:0000256" key="1">
    <source>
        <dbReference type="ARBA" id="ARBA00006035"/>
    </source>
</evidence>
<evidence type="ECO:0000259" key="4">
    <source>
        <dbReference type="Pfam" id="PF04042"/>
    </source>
</evidence>
<evidence type="ECO:0000313" key="7">
    <source>
        <dbReference type="Proteomes" id="UP001142055"/>
    </source>
</evidence>
<dbReference type="OMA" id="HCILIGT"/>
<dbReference type="Gene3D" id="2.40.50.430">
    <property type="match status" value="1"/>
</dbReference>
<evidence type="ECO:0000259" key="5">
    <source>
        <dbReference type="Pfam" id="PF18018"/>
    </source>
</evidence>
<evidence type="ECO:0000256" key="2">
    <source>
        <dbReference type="ARBA" id="ARBA00022705"/>
    </source>
</evidence>
<feature type="region of interest" description="Disordered" evidence="3">
    <location>
        <begin position="26"/>
        <end position="48"/>
    </location>
</feature>
<dbReference type="GO" id="GO:0043625">
    <property type="term" value="C:delta DNA polymerase complex"/>
    <property type="evidence" value="ECO:0007669"/>
    <property type="project" value="TreeGrafter"/>
</dbReference>
<keyword evidence="7" id="KW-1185">Reference proteome</keyword>
<dbReference type="Pfam" id="PF18018">
    <property type="entry name" value="DNA_pol_D_N"/>
    <property type="match status" value="1"/>
</dbReference>
<name>A0A9Q0RMJ7_BLOTA</name>
<dbReference type="InterPro" id="IPR007185">
    <property type="entry name" value="DNA_pol_a/d/e_bsu"/>
</dbReference>
<dbReference type="PANTHER" id="PTHR10416:SF0">
    <property type="entry name" value="DNA POLYMERASE DELTA SUBUNIT 2"/>
    <property type="match status" value="1"/>
</dbReference>
<dbReference type="EMBL" id="JAPWDV010000002">
    <property type="protein sequence ID" value="KAJ6219849.1"/>
    <property type="molecule type" value="Genomic_DNA"/>
</dbReference>
<dbReference type="AlphaFoldDB" id="A0A9Q0RMJ7"/>
<dbReference type="PANTHER" id="PTHR10416">
    <property type="entry name" value="DNA POLYMERASE DELTA SUBUNIT 2"/>
    <property type="match status" value="1"/>
</dbReference>
<feature type="compositionally biased region" description="Low complexity" evidence="3">
    <location>
        <begin position="39"/>
        <end position="48"/>
    </location>
</feature>
<dbReference type="GO" id="GO:0006271">
    <property type="term" value="P:DNA strand elongation involved in DNA replication"/>
    <property type="evidence" value="ECO:0007669"/>
    <property type="project" value="TreeGrafter"/>
</dbReference>